<dbReference type="GO" id="GO:0016740">
    <property type="term" value="F:transferase activity"/>
    <property type="evidence" value="ECO:0007669"/>
    <property type="project" value="UniProtKB-KW"/>
</dbReference>
<dbReference type="InterPro" id="IPR001173">
    <property type="entry name" value="Glyco_trans_2-like"/>
</dbReference>
<dbReference type="Gene3D" id="3.90.550.10">
    <property type="entry name" value="Spore Coat Polysaccharide Biosynthesis Protein SpsA, Chain A"/>
    <property type="match status" value="1"/>
</dbReference>
<keyword evidence="1" id="KW-1133">Transmembrane helix</keyword>
<gene>
    <name evidence="3" type="ORF">EBAPG3_000440</name>
</gene>
<dbReference type="Proteomes" id="UP000012179">
    <property type="component" value="Chromosome"/>
</dbReference>
<dbReference type="PANTHER" id="PTHR43179">
    <property type="entry name" value="RHAMNOSYLTRANSFERASE WBBL"/>
    <property type="match status" value="1"/>
</dbReference>
<evidence type="ECO:0000313" key="3">
    <source>
        <dbReference type="EMBL" id="ARO88950.1"/>
    </source>
</evidence>
<sequence length="304" mass="34611">MDLHTDMPSISVVIVNYNAGQFLTACIDSALAQVSQVSEVLVVDNASTDLSLELCTEHFPEEPKLKIIRNTTNLGFAAACNIGITRATGAYVLFLNPDCVLGADSLLRMFQVMEAHPEAGMVGGLLTNEDGTEQAGGRRAVPTPWRSFVRAFGLYRFAEYWPRLFFDFHLHKQALPDHPVEVEAVSGALMLVRREAIEDVGLWDEGYFLHCEDFDWCMRFRQKGWKILFVPDAPVMHHKGICSRSRPIFVEWHKHKGMMRFYRKFFRHQYPGVLMWLVALGVWLRFAAVALYYSMRHAAGPRRG</sequence>
<dbReference type="InterPro" id="IPR029044">
    <property type="entry name" value="Nucleotide-diphossugar_trans"/>
</dbReference>
<name>A0A1W6ST18_9PROT</name>
<dbReference type="AlphaFoldDB" id="A0A1W6ST18"/>
<evidence type="ECO:0000313" key="4">
    <source>
        <dbReference type="Proteomes" id="UP000012179"/>
    </source>
</evidence>
<keyword evidence="3" id="KW-0808">Transferase</keyword>
<reference evidence="3 4" key="1">
    <citation type="journal article" date="2015" name="Int. J. Syst. Evol. Microbiol.">
        <title>Nitrosospira lacus sp. nov., a psychrotolerant, ammonia-oxidizing bacterium from sandy lake sediment.</title>
        <authorList>
            <person name="Urakawa H."/>
            <person name="Garcia J.C."/>
            <person name="Nielsen J.L."/>
            <person name="Le V.Q."/>
            <person name="Kozlowski J.A."/>
            <person name="Stein L.Y."/>
            <person name="Lim C.K."/>
            <person name="Pommerening-Roser A."/>
            <person name="Martens-Habbena W."/>
            <person name="Stahl D.A."/>
            <person name="Klotz M.G."/>
        </authorList>
    </citation>
    <scope>NUCLEOTIDE SEQUENCE [LARGE SCALE GENOMIC DNA]</scope>
    <source>
        <strain evidence="3 4">APG3</strain>
    </source>
</reference>
<dbReference type="KEGG" id="nlc:EBAPG3_000440"/>
<feature type="domain" description="Glycosyltransferase 2-like" evidence="2">
    <location>
        <begin position="11"/>
        <end position="160"/>
    </location>
</feature>
<dbReference type="eggNOG" id="COG1216">
    <property type="taxonomic scope" value="Bacteria"/>
</dbReference>
<dbReference type="Pfam" id="PF00535">
    <property type="entry name" value="Glycos_transf_2"/>
    <property type="match status" value="1"/>
</dbReference>
<dbReference type="CDD" id="cd04186">
    <property type="entry name" value="GT_2_like_c"/>
    <property type="match status" value="1"/>
</dbReference>
<dbReference type="PANTHER" id="PTHR43179:SF7">
    <property type="entry name" value="RHAMNOSYLTRANSFERASE WBBL"/>
    <property type="match status" value="1"/>
</dbReference>
<dbReference type="SUPFAM" id="SSF53448">
    <property type="entry name" value="Nucleotide-diphospho-sugar transferases"/>
    <property type="match status" value="1"/>
</dbReference>
<dbReference type="RefSeq" id="WP_004180537.1">
    <property type="nucleotide sequence ID" value="NZ_CP021106.3"/>
</dbReference>
<accession>A0A1W6ST18</accession>
<keyword evidence="1" id="KW-0472">Membrane</keyword>
<keyword evidence="4" id="KW-1185">Reference proteome</keyword>
<organism evidence="3 4">
    <name type="scientific">Nitrosospira lacus</name>
    <dbReference type="NCBI Taxonomy" id="1288494"/>
    <lineage>
        <taxon>Bacteria</taxon>
        <taxon>Pseudomonadati</taxon>
        <taxon>Pseudomonadota</taxon>
        <taxon>Betaproteobacteria</taxon>
        <taxon>Nitrosomonadales</taxon>
        <taxon>Nitrosomonadaceae</taxon>
        <taxon>Nitrosospira</taxon>
    </lineage>
</organism>
<protein>
    <submittedName>
        <fullName evidence="3">dTDP-Rha--alpha-D-GlcNAc-pyrophosphate polyprenol alpha-3-L-rhamnosyltransferase</fullName>
    </submittedName>
</protein>
<dbReference type="EMBL" id="CP021106">
    <property type="protein sequence ID" value="ARO88950.1"/>
    <property type="molecule type" value="Genomic_DNA"/>
</dbReference>
<evidence type="ECO:0000259" key="2">
    <source>
        <dbReference type="Pfam" id="PF00535"/>
    </source>
</evidence>
<proteinExistence type="predicted"/>
<evidence type="ECO:0000256" key="1">
    <source>
        <dbReference type="SAM" id="Phobius"/>
    </source>
</evidence>
<keyword evidence="1" id="KW-0812">Transmembrane</keyword>
<feature type="transmembrane region" description="Helical" evidence="1">
    <location>
        <begin position="273"/>
        <end position="293"/>
    </location>
</feature>